<keyword evidence="2" id="KW-1185">Reference proteome</keyword>
<dbReference type="EMBL" id="AZST01001052">
    <property type="protein sequence ID" value="KEP46550.1"/>
    <property type="molecule type" value="Genomic_DNA"/>
</dbReference>
<evidence type="ECO:0000313" key="2">
    <source>
        <dbReference type="Proteomes" id="UP000027456"/>
    </source>
</evidence>
<proteinExistence type="predicted"/>
<organism evidence="1 2">
    <name type="scientific">Rhizoctonia solani 123E</name>
    <dbReference type="NCBI Taxonomy" id="1423351"/>
    <lineage>
        <taxon>Eukaryota</taxon>
        <taxon>Fungi</taxon>
        <taxon>Dikarya</taxon>
        <taxon>Basidiomycota</taxon>
        <taxon>Agaricomycotina</taxon>
        <taxon>Agaricomycetes</taxon>
        <taxon>Cantharellales</taxon>
        <taxon>Ceratobasidiaceae</taxon>
        <taxon>Rhizoctonia</taxon>
    </lineage>
</organism>
<dbReference type="AlphaFoldDB" id="A0A074RMG7"/>
<sequence>MHQLDIYQRTSLSADATNTGLEALEKLSRLGIEGNTSTFINLAQSIKTSTVDAALRLSLDPKTTRRLIKNGPAVMKGCVRLIRAAIVRDSNVAPAVSHECGYACFMLLVSTLNTCLLDRCNQLNQALKFYNTVTHTSLQVLLSASLSRAIETQVKISNVGGDCDSILGWPSSTGRSRLAPLLTRDDAMVLLNLLWDFRKELLKAMLSTSPPGLAGLMFLFLRSLRTQPSLRSQEWELIKCKLHELALRYMLLGEEHWDQHLFMDEILNQIDSSDRVWGMQSKYADVEDSRSILRAFIDVLSNHTRRTFPMNTPYILLRLIVMSVHFDSQDLLPEVMEGSIEYAWAMLIRVNGRVDMGPFVQGFFGSLKMLIIPIHNEPYQLTDTTQDQVINALHNTDVLDLVARVIAGLKPGPRISSPVSDRNDASLQHMFRFLAMVCEIVPEEQSADCFQDCVLDWLKFDNYMHINAFGLMPAQ</sequence>
<dbReference type="Proteomes" id="UP000027456">
    <property type="component" value="Unassembled WGS sequence"/>
</dbReference>
<protein>
    <submittedName>
        <fullName evidence="1">Uncharacterized protein</fullName>
    </submittedName>
</protein>
<reference evidence="1 2" key="1">
    <citation type="submission" date="2013-12" db="EMBL/GenBank/DDBJ databases">
        <authorList>
            <person name="Cubeta M."/>
            <person name="Pakala S."/>
            <person name="Fedorova N."/>
            <person name="Thomas E."/>
            <person name="Dean R."/>
            <person name="Jabaji S."/>
            <person name="Neate S."/>
            <person name="Toda T."/>
            <person name="Tavantzis S."/>
            <person name="Vilgalys R."/>
            <person name="Bharathan N."/>
            <person name="Pakala S."/>
            <person name="Losada L.S."/>
            <person name="Zafar N."/>
            <person name="Nierman W."/>
        </authorList>
    </citation>
    <scope>NUCLEOTIDE SEQUENCE [LARGE SCALE GENOMIC DNA]</scope>
    <source>
        <strain evidence="1 2">123E</strain>
    </source>
</reference>
<dbReference type="HOGENOM" id="CLU_032504_2_1_1"/>
<name>A0A074RMG7_9AGAM</name>
<accession>A0A074RMG7</accession>
<feature type="non-terminal residue" evidence="1">
    <location>
        <position position="475"/>
    </location>
</feature>
<dbReference type="OrthoDB" id="3156241at2759"/>
<evidence type="ECO:0000313" key="1">
    <source>
        <dbReference type="EMBL" id="KEP46550.1"/>
    </source>
</evidence>
<gene>
    <name evidence="1" type="ORF">V565_193080</name>
</gene>
<comment type="caution">
    <text evidence="1">The sequence shown here is derived from an EMBL/GenBank/DDBJ whole genome shotgun (WGS) entry which is preliminary data.</text>
</comment>